<dbReference type="RefSeq" id="XP_042919914.1">
    <property type="nucleotide sequence ID" value="XM_043066517.1"/>
</dbReference>
<dbReference type="InterPro" id="IPR016053">
    <property type="entry name" value="Haem_Oase-like"/>
</dbReference>
<dbReference type="CDD" id="cd19165">
    <property type="entry name" value="HemeO"/>
    <property type="match status" value="1"/>
</dbReference>
<dbReference type="Proteomes" id="UP000006906">
    <property type="component" value="Chromosome 10"/>
</dbReference>
<evidence type="ECO:0000256" key="11">
    <source>
        <dbReference type="ARBA" id="ARBA00023004"/>
    </source>
</evidence>
<keyword evidence="6" id="KW-0349">Heme</keyword>
<name>A0A2K3D9D4_CHLRE</name>
<dbReference type="FunCoup" id="A0A2K3D9D4">
    <property type="interactions" value="350"/>
</dbReference>
<dbReference type="PANTHER" id="PTHR35703:SF2">
    <property type="entry name" value="HEME OXYGENASE 1, CHLOROPLASTIC-RELATED"/>
    <property type="match status" value="1"/>
</dbReference>
<dbReference type="PANTHER" id="PTHR35703">
    <property type="entry name" value="HEME OXYGENASE 1, CHLOROPLASTIC-RELATED"/>
    <property type="match status" value="1"/>
</dbReference>
<dbReference type="GO" id="GO:0009507">
    <property type="term" value="C:chloroplast"/>
    <property type="evidence" value="ECO:0007669"/>
    <property type="project" value="UniProtKB-SubCell"/>
</dbReference>
<evidence type="ECO:0000256" key="7">
    <source>
        <dbReference type="ARBA" id="ARBA00022640"/>
    </source>
</evidence>
<evidence type="ECO:0000256" key="6">
    <source>
        <dbReference type="ARBA" id="ARBA00022617"/>
    </source>
</evidence>
<feature type="compositionally biased region" description="Basic and acidic residues" evidence="12">
    <location>
        <begin position="68"/>
        <end position="83"/>
    </location>
</feature>
<dbReference type="GO" id="GO:0006788">
    <property type="term" value="P:heme oxidation"/>
    <property type="evidence" value="ECO:0007669"/>
    <property type="project" value="InterPro"/>
</dbReference>
<feature type="region of interest" description="Disordered" evidence="12">
    <location>
        <begin position="68"/>
        <end position="90"/>
    </location>
</feature>
<dbReference type="ExpressionAtlas" id="A0A2K3D9D4">
    <property type="expression patterns" value="baseline and differential"/>
</dbReference>
<accession>A0A2K3D9D4</accession>
<keyword evidence="11" id="KW-0408">Iron</keyword>
<organism evidence="13 14">
    <name type="scientific">Chlamydomonas reinhardtii</name>
    <name type="common">Chlamydomonas smithii</name>
    <dbReference type="NCBI Taxonomy" id="3055"/>
    <lineage>
        <taxon>Eukaryota</taxon>
        <taxon>Viridiplantae</taxon>
        <taxon>Chlorophyta</taxon>
        <taxon>core chlorophytes</taxon>
        <taxon>Chlorophyceae</taxon>
        <taxon>CS clade</taxon>
        <taxon>Chlamydomonadales</taxon>
        <taxon>Chlamydomonadaceae</taxon>
        <taxon>Chlamydomonas</taxon>
    </lineage>
</organism>
<gene>
    <name evidence="13" type="ORF">CHLRE_10g423500v5</name>
</gene>
<dbReference type="Gene3D" id="1.20.910.10">
    <property type="entry name" value="Heme oxygenase-like"/>
    <property type="match status" value="1"/>
</dbReference>
<dbReference type="InterPro" id="IPR016951">
    <property type="entry name" value="Haem_Oase_decyc_pln"/>
</dbReference>
<dbReference type="EC" id="1.14.14.18" evidence="3"/>
<feature type="region of interest" description="Disordered" evidence="12">
    <location>
        <begin position="1"/>
        <end position="22"/>
    </location>
</feature>
<evidence type="ECO:0000256" key="2">
    <source>
        <dbReference type="ARBA" id="ARBA00006134"/>
    </source>
</evidence>
<keyword evidence="7" id="KW-0934">Plastid</keyword>
<evidence type="ECO:0000256" key="9">
    <source>
        <dbReference type="ARBA" id="ARBA00022946"/>
    </source>
</evidence>
<dbReference type="EMBL" id="CM008971">
    <property type="protein sequence ID" value="PNW77133.1"/>
    <property type="molecule type" value="Genomic_DNA"/>
</dbReference>
<evidence type="ECO:0000256" key="1">
    <source>
        <dbReference type="ARBA" id="ARBA00004229"/>
    </source>
</evidence>
<evidence type="ECO:0000313" key="13">
    <source>
        <dbReference type="EMBL" id="PNW77133.1"/>
    </source>
</evidence>
<keyword evidence="5" id="KW-0602">Photosynthesis</keyword>
<evidence type="ECO:0000256" key="8">
    <source>
        <dbReference type="ARBA" id="ARBA00022723"/>
    </source>
</evidence>
<dbReference type="OrthoDB" id="652091at2759"/>
<proteinExistence type="inferred from homology"/>
<keyword evidence="10" id="KW-0560">Oxidoreductase</keyword>
<dbReference type="OMA" id="PPEFICH"/>
<sequence>MLLSSRSTASVRASGRAAPAPRRVVRVLAHGHGHGGGHGHGHGSSGTAVLTEKDKGFIAEMRKVAMKLHTKDQAPKEGEKEAPKQGPWTPTRPGYLRFLVESKEVFDTFERLVNSSDAYKALRNTGLERGPGLAADIAWMEQSFQLAPPDMKPDGAAATYVAFLEKLAKTDPPAFICHYYNFYFAHTAGGRMIGNKVSSMLLDGQTLEFYKWQGDVNEHLEGVRKSINVMAEGWTPAEKEHCLAETESSFKYSGQILRAITEA</sequence>
<dbReference type="STRING" id="3055.A0A2K3D9D4"/>
<dbReference type="GO" id="GO:0046872">
    <property type="term" value="F:metal ion binding"/>
    <property type="evidence" value="ECO:0007669"/>
    <property type="project" value="UniProtKB-KW"/>
</dbReference>
<evidence type="ECO:0000256" key="3">
    <source>
        <dbReference type="ARBA" id="ARBA00012360"/>
    </source>
</evidence>
<dbReference type="PaxDb" id="3055-EDP06362"/>
<evidence type="ECO:0000256" key="10">
    <source>
        <dbReference type="ARBA" id="ARBA00023002"/>
    </source>
</evidence>
<dbReference type="KEGG" id="cre:CHLRE_10g423500v5"/>
<dbReference type="GO" id="GO:0015979">
    <property type="term" value="P:photosynthesis"/>
    <property type="evidence" value="ECO:0007669"/>
    <property type="project" value="UniProtKB-KW"/>
</dbReference>
<dbReference type="InParanoid" id="A0A2K3D9D4"/>
<dbReference type="InterPro" id="IPR016084">
    <property type="entry name" value="Haem_Oase-like_multi-hlx"/>
</dbReference>
<protein>
    <recommendedName>
        <fullName evidence="3">heme oxygenase (biliverdin-producing)</fullName>
        <ecNumber evidence="3">1.14.14.18</ecNumber>
    </recommendedName>
</protein>
<dbReference type="GO" id="GO:0004392">
    <property type="term" value="F:heme oxygenase (decyclizing) activity"/>
    <property type="evidence" value="ECO:0007669"/>
    <property type="project" value="UniProtKB-EC"/>
</dbReference>
<dbReference type="InterPro" id="IPR002051">
    <property type="entry name" value="Haem_Oase"/>
</dbReference>
<evidence type="ECO:0000256" key="4">
    <source>
        <dbReference type="ARBA" id="ARBA00022528"/>
    </source>
</evidence>
<evidence type="ECO:0000313" key="14">
    <source>
        <dbReference type="Proteomes" id="UP000006906"/>
    </source>
</evidence>
<evidence type="ECO:0000256" key="5">
    <source>
        <dbReference type="ARBA" id="ARBA00022531"/>
    </source>
</evidence>
<feature type="compositionally biased region" description="Low complexity" evidence="12">
    <location>
        <begin position="9"/>
        <end position="22"/>
    </location>
</feature>
<reference evidence="13 14" key="1">
    <citation type="journal article" date="2007" name="Science">
        <title>The Chlamydomonas genome reveals the evolution of key animal and plant functions.</title>
        <authorList>
            <person name="Merchant S.S."/>
            <person name="Prochnik S.E."/>
            <person name="Vallon O."/>
            <person name="Harris E.H."/>
            <person name="Karpowicz S.J."/>
            <person name="Witman G.B."/>
            <person name="Terry A."/>
            <person name="Salamov A."/>
            <person name="Fritz-Laylin L.K."/>
            <person name="Marechal-Drouard L."/>
            <person name="Marshall W.F."/>
            <person name="Qu L.H."/>
            <person name="Nelson D.R."/>
            <person name="Sanderfoot A.A."/>
            <person name="Spalding M.H."/>
            <person name="Kapitonov V.V."/>
            <person name="Ren Q."/>
            <person name="Ferris P."/>
            <person name="Lindquist E."/>
            <person name="Shapiro H."/>
            <person name="Lucas S.M."/>
            <person name="Grimwood J."/>
            <person name="Schmutz J."/>
            <person name="Cardol P."/>
            <person name="Cerutti H."/>
            <person name="Chanfreau G."/>
            <person name="Chen C.L."/>
            <person name="Cognat V."/>
            <person name="Croft M.T."/>
            <person name="Dent R."/>
            <person name="Dutcher S."/>
            <person name="Fernandez E."/>
            <person name="Fukuzawa H."/>
            <person name="Gonzalez-Ballester D."/>
            <person name="Gonzalez-Halphen D."/>
            <person name="Hallmann A."/>
            <person name="Hanikenne M."/>
            <person name="Hippler M."/>
            <person name="Inwood W."/>
            <person name="Jabbari K."/>
            <person name="Kalanon M."/>
            <person name="Kuras R."/>
            <person name="Lefebvre P.A."/>
            <person name="Lemaire S.D."/>
            <person name="Lobanov A.V."/>
            <person name="Lohr M."/>
            <person name="Manuell A."/>
            <person name="Meier I."/>
            <person name="Mets L."/>
            <person name="Mittag M."/>
            <person name="Mittelmeier T."/>
            <person name="Moroney J.V."/>
            <person name="Moseley J."/>
            <person name="Napoli C."/>
            <person name="Nedelcu A.M."/>
            <person name="Niyogi K."/>
            <person name="Novoselov S.V."/>
            <person name="Paulsen I.T."/>
            <person name="Pazour G."/>
            <person name="Purton S."/>
            <person name="Ral J.P."/>
            <person name="Riano-Pachon D.M."/>
            <person name="Riekhof W."/>
            <person name="Rymarquis L."/>
            <person name="Schroda M."/>
            <person name="Stern D."/>
            <person name="Umen J."/>
            <person name="Willows R."/>
            <person name="Wilson N."/>
            <person name="Zimmer S.L."/>
            <person name="Allmer J."/>
            <person name="Balk J."/>
            <person name="Bisova K."/>
            <person name="Chen C.J."/>
            <person name="Elias M."/>
            <person name="Gendler K."/>
            <person name="Hauser C."/>
            <person name="Lamb M.R."/>
            <person name="Ledford H."/>
            <person name="Long J.C."/>
            <person name="Minagawa J."/>
            <person name="Page M.D."/>
            <person name="Pan J."/>
            <person name="Pootakham W."/>
            <person name="Roje S."/>
            <person name="Rose A."/>
            <person name="Stahlberg E."/>
            <person name="Terauchi A.M."/>
            <person name="Yang P."/>
            <person name="Ball S."/>
            <person name="Bowler C."/>
            <person name="Dieckmann C.L."/>
            <person name="Gladyshev V.N."/>
            <person name="Green P."/>
            <person name="Jorgensen R."/>
            <person name="Mayfield S."/>
            <person name="Mueller-Roeber B."/>
            <person name="Rajamani S."/>
            <person name="Sayre R.T."/>
            <person name="Brokstein P."/>
            <person name="Dubchak I."/>
            <person name="Goodstein D."/>
            <person name="Hornick L."/>
            <person name="Huang Y.W."/>
            <person name="Jhaveri J."/>
            <person name="Luo Y."/>
            <person name="Martinez D."/>
            <person name="Ngau W.C."/>
            <person name="Otillar B."/>
            <person name="Poliakov A."/>
            <person name="Porter A."/>
            <person name="Szajkowski L."/>
            <person name="Werner G."/>
            <person name="Zhou K."/>
            <person name="Grigoriev I.V."/>
            <person name="Rokhsar D.S."/>
            <person name="Grossman A.R."/>
        </authorList>
    </citation>
    <scope>NUCLEOTIDE SEQUENCE [LARGE SCALE GENOMIC DNA]</scope>
    <source>
        <strain evidence="14">CC-503</strain>
    </source>
</reference>
<dbReference type="Gramene" id="PNW77133">
    <property type="protein sequence ID" value="PNW77133"/>
    <property type="gene ID" value="CHLRE_10g423500v5"/>
</dbReference>
<dbReference type="AlphaFoldDB" id="A0A2K3D9D4"/>
<keyword evidence="9" id="KW-0809">Transit peptide</keyword>
<dbReference type="SUPFAM" id="SSF48613">
    <property type="entry name" value="Heme oxygenase-like"/>
    <property type="match status" value="1"/>
</dbReference>
<evidence type="ECO:0000256" key="12">
    <source>
        <dbReference type="SAM" id="MobiDB-lite"/>
    </source>
</evidence>
<keyword evidence="8" id="KW-0479">Metal-binding</keyword>
<comment type="similarity">
    <text evidence="2">Belongs to the heme oxygenase family.</text>
</comment>
<comment type="subcellular location">
    <subcellularLocation>
        <location evidence="1">Plastid</location>
        <location evidence="1">Chloroplast</location>
    </subcellularLocation>
</comment>
<keyword evidence="4" id="KW-0150">Chloroplast</keyword>
<dbReference type="GeneID" id="5728227"/>
<keyword evidence="14" id="KW-1185">Reference proteome</keyword>
<dbReference type="Pfam" id="PF01126">
    <property type="entry name" value="Heme_oxygenase"/>
    <property type="match status" value="1"/>
</dbReference>